<dbReference type="InterPro" id="IPR036864">
    <property type="entry name" value="Zn2-C6_fun-type_DNA-bd_sf"/>
</dbReference>
<dbReference type="Pfam" id="PF00172">
    <property type="entry name" value="Zn_clus"/>
    <property type="match status" value="1"/>
</dbReference>
<name>A0A1Q5UEF2_9EURO</name>
<feature type="compositionally biased region" description="Low complexity" evidence="5">
    <location>
        <begin position="48"/>
        <end position="63"/>
    </location>
</feature>
<feature type="compositionally biased region" description="Basic and acidic residues" evidence="5">
    <location>
        <begin position="90"/>
        <end position="104"/>
    </location>
</feature>
<evidence type="ECO:0000259" key="6">
    <source>
        <dbReference type="PROSITE" id="PS00463"/>
    </source>
</evidence>
<evidence type="ECO:0000256" key="2">
    <source>
        <dbReference type="ARBA" id="ARBA00023125"/>
    </source>
</evidence>
<dbReference type="Gene3D" id="4.10.240.10">
    <property type="entry name" value="Zn(2)-C6 fungal-type DNA-binding domain"/>
    <property type="match status" value="1"/>
</dbReference>
<evidence type="ECO:0000313" key="7">
    <source>
        <dbReference type="EMBL" id="OKP10851.1"/>
    </source>
</evidence>
<gene>
    <name evidence="7" type="ORF">PENSUB_3671</name>
</gene>
<dbReference type="GO" id="GO:0000981">
    <property type="term" value="F:DNA-binding transcription factor activity, RNA polymerase II-specific"/>
    <property type="evidence" value="ECO:0007669"/>
    <property type="project" value="InterPro"/>
</dbReference>
<evidence type="ECO:0000256" key="3">
    <source>
        <dbReference type="ARBA" id="ARBA00023163"/>
    </source>
</evidence>
<feature type="compositionally biased region" description="Polar residues" evidence="5">
    <location>
        <begin position="155"/>
        <end position="166"/>
    </location>
</feature>
<keyword evidence="4" id="KW-0539">Nucleus</keyword>
<evidence type="ECO:0000256" key="5">
    <source>
        <dbReference type="SAM" id="MobiDB-lite"/>
    </source>
</evidence>
<keyword evidence="2" id="KW-0238">DNA-binding</keyword>
<feature type="region of interest" description="Disordered" evidence="5">
    <location>
        <begin position="293"/>
        <end position="320"/>
    </location>
</feature>
<dbReference type="CDD" id="cd00067">
    <property type="entry name" value="GAL4"/>
    <property type="match status" value="1"/>
</dbReference>
<organism evidence="7 8">
    <name type="scientific">Penicillium subrubescens</name>
    <dbReference type="NCBI Taxonomy" id="1316194"/>
    <lineage>
        <taxon>Eukaryota</taxon>
        <taxon>Fungi</taxon>
        <taxon>Dikarya</taxon>
        <taxon>Ascomycota</taxon>
        <taxon>Pezizomycotina</taxon>
        <taxon>Eurotiomycetes</taxon>
        <taxon>Eurotiomycetidae</taxon>
        <taxon>Eurotiales</taxon>
        <taxon>Aspergillaceae</taxon>
        <taxon>Penicillium</taxon>
    </lineage>
</organism>
<dbReference type="PROSITE" id="PS00463">
    <property type="entry name" value="ZN2_CY6_FUNGAL_1"/>
    <property type="match status" value="1"/>
</dbReference>
<dbReference type="EMBL" id="MNBE01000310">
    <property type="protein sequence ID" value="OKP10851.1"/>
    <property type="molecule type" value="Genomic_DNA"/>
</dbReference>
<feature type="region of interest" description="Disordered" evidence="5">
    <location>
        <begin position="145"/>
        <end position="166"/>
    </location>
</feature>
<feature type="compositionally biased region" description="Polar residues" evidence="5">
    <location>
        <begin position="295"/>
        <end position="320"/>
    </location>
</feature>
<reference evidence="7 8" key="1">
    <citation type="submission" date="2016-10" db="EMBL/GenBank/DDBJ databases">
        <title>Genome sequence of the ascomycete fungus Penicillium subrubescens.</title>
        <authorList>
            <person name="De Vries R.P."/>
            <person name="Peng M."/>
            <person name="Dilokpimol A."/>
            <person name="Hilden K."/>
            <person name="Makela M.R."/>
            <person name="Grigoriev I."/>
            <person name="Riley R."/>
            <person name="Granchi Z."/>
        </authorList>
    </citation>
    <scope>NUCLEOTIDE SEQUENCE [LARGE SCALE GENOMIC DNA]</scope>
    <source>
        <strain evidence="7 8">CBS 132785</strain>
    </source>
</reference>
<sequence>MPTMWTQKRALRASCDNCHQAKVKCIPTASGCQRCLGLNALCIHSPPGRSGRAPAARPRSSGGHQQARQPLHVPTPPQSNPSQPLSEFNDLTHLRNSDNDEDIHTQGAHSSVDYFSTIVENEAHTIEPIDPMLADWFASSSVNPLQTGDPGGSMAESSNFYTSSHGTATPIPQATSDFVPGVASTSSKTNLQSLSGTQRGHAFFGSNSQESLCACFHSIIRALEKIQCANLRLLTLDVALTQNKEALLRVCNALKCGTPHDSTTRLVILLLLRKNLHFYHLIYQSRLRDRREVNNETPNASTTSLWSSLESHTNQPSQGHDSVFFTRQIHGHNSQGRNSRLTLGTYQLEGADEASLTKHILLLDVKKVPRLLERLDQRACGLDEADGLDMYNIMRSALIAEFRMVMMDVEA</sequence>
<dbReference type="SUPFAM" id="SSF57701">
    <property type="entry name" value="Zn2/Cys6 DNA-binding domain"/>
    <property type="match status" value="1"/>
</dbReference>
<dbReference type="GO" id="GO:0003677">
    <property type="term" value="F:DNA binding"/>
    <property type="evidence" value="ECO:0007669"/>
    <property type="project" value="UniProtKB-KW"/>
</dbReference>
<dbReference type="AlphaFoldDB" id="A0A1Q5UEF2"/>
<keyword evidence="3" id="KW-0804">Transcription</keyword>
<keyword evidence="1" id="KW-0805">Transcription regulation</keyword>
<dbReference type="SMART" id="SM00066">
    <property type="entry name" value="GAL4"/>
    <property type="match status" value="1"/>
</dbReference>
<accession>A0A1Q5UEF2</accession>
<comment type="caution">
    <text evidence="7">The sequence shown here is derived from an EMBL/GenBank/DDBJ whole genome shotgun (WGS) entry which is preliminary data.</text>
</comment>
<evidence type="ECO:0000256" key="4">
    <source>
        <dbReference type="ARBA" id="ARBA00023242"/>
    </source>
</evidence>
<dbReference type="Proteomes" id="UP000186955">
    <property type="component" value="Unassembled WGS sequence"/>
</dbReference>
<keyword evidence="8" id="KW-1185">Reference proteome</keyword>
<evidence type="ECO:0000256" key="1">
    <source>
        <dbReference type="ARBA" id="ARBA00023015"/>
    </source>
</evidence>
<dbReference type="InterPro" id="IPR001138">
    <property type="entry name" value="Zn2Cys6_DnaBD"/>
</dbReference>
<protein>
    <recommendedName>
        <fullName evidence="6">Zn(2)-C6 fungal-type domain-containing protein</fullName>
    </recommendedName>
</protein>
<evidence type="ECO:0000313" key="8">
    <source>
        <dbReference type="Proteomes" id="UP000186955"/>
    </source>
</evidence>
<proteinExistence type="predicted"/>
<feature type="region of interest" description="Disordered" evidence="5">
    <location>
        <begin position="48"/>
        <end position="105"/>
    </location>
</feature>
<dbReference type="GO" id="GO:0008270">
    <property type="term" value="F:zinc ion binding"/>
    <property type="evidence" value="ECO:0007669"/>
    <property type="project" value="InterPro"/>
</dbReference>
<feature type="domain" description="Zn(2)-C6 fungal-type" evidence="6">
    <location>
        <begin position="14"/>
        <end position="42"/>
    </location>
</feature>